<organism evidence="6 7">
    <name type="scientific">Zostera marina</name>
    <name type="common">Eelgrass</name>
    <dbReference type="NCBI Taxonomy" id="29655"/>
    <lineage>
        <taxon>Eukaryota</taxon>
        <taxon>Viridiplantae</taxon>
        <taxon>Streptophyta</taxon>
        <taxon>Embryophyta</taxon>
        <taxon>Tracheophyta</taxon>
        <taxon>Spermatophyta</taxon>
        <taxon>Magnoliopsida</taxon>
        <taxon>Liliopsida</taxon>
        <taxon>Zosteraceae</taxon>
        <taxon>Zostera</taxon>
    </lineage>
</organism>
<dbReference type="GO" id="GO:0031124">
    <property type="term" value="P:mRNA 3'-end processing"/>
    <property type="evidence" value="ECO:0007669"/>
    <property type="project" value="InterPro"/>
</dbReference>
<dbReference type="GO" id="GO:0000993">
    <property type="term" value="F:RNA polymerase II complex binding"/>
    <property type="evidence" value="ECO:0000318"/>
    <property type="project" value="GO_Central"/>
</dbReference>
<feature type="domain" description="C2H2-type" evidence="4">
    <location>
        <begin position="891"/>
        <end position="918"/>
    </location>
</feature>
<dbReference type="GO" id="GO:0008270">
    <property type="term" value="F:zinc ion binding"/>
    <property type="evidence" value="ECO:0007669"/>
    <property type="project" value="UniProtKB-KW"/>
</dbReference>
<feature type="region of interest" description="Disordered" evidence="3">
    <location>
        <begin position="752"/>
        <end position="779"/>
    </location>
</feature>
<keyword evidence="7" id="KW-1185">Reference proteome</keyword>
<dbReference type="PROSITE" id="PS51391">
    <property type="entry name" value="CID"/>
    <property type="match status" value="1"/>
</dbReference>
<evidence type="ECO:0000313" key="7">
    <source>
        <dbReference type="Proteomes" id="UP000036987"/>
    </source>
</evidence>
<dbReference type="Pfam" id="PF04818">
    <property type="entry name" value="CID"/>
    <property type="match status" value="1"/>
</dbReference>
<protein>
    <recommendedName>
        <fullName evidence="8">CID domain-containing protein</fullName>
    </recommendedName>
</protein>
<keyword evidence="1" id="KW-0507">mRNA processing</keyword>
<dbReference type="InterPro" id="IPR008942">
    <property type="entry name" value="ENTH_VHS"/>
</dbReference>
<feature type="compositionally biased region" description="Polar residues" evidence="3">
    <location>
        <begin position="430"/>
        <end position="446"/>
    </location>
</feature>
<feature type="compositionally biased region" description="Polar residues" evidence="3">
    <location>
        <begin position="499"/>
        <end position="514"/>
    </location>
</feature>
<evidence type="ECO:0000256" key="1">
    <source>
        <dbReference type="ARBA" id="ARBA00022664"/>
    </source>
</evidence>
<comment type="caution">
    <text evidence="6">The sequence shown here is derived from an EMBL/GenBank/DDBJ whole genome shotgun (WGS) entry which is preliminary data.</text>
</comment>
<keyword evidence="2" id="KW-0862">Zinc</keyword>
<evidence type="ECO:0008006" key="8">
    <source>
        <dbReference type="Google" id="ProtNLM"/>
    </source>
</evidence>
<dbReference type="PANTHER" id="PTHR15921">
    <property type="entry name" value="PRE-MRNA CLEAVAGE COMPLEX II"/>
    <property type="match status" value="1"/>
</dbReference>
<dbReference type="InterPro" id="IPR047415">
    <property type="entry name" value="Pcf11_CID"/>
</dbReference>
<dbReference type="InterPro" id="IPR013087">
    <property type="entry name" value="Znf_C2H2_type"/>
</dbReference>
<dbReference type="PANTHER" id="PTHR15921:SF3">
    <property type="entry name" value="PRE-MRNA CLEAVAGE COMPLEX 2 PROTEIN PCF11"/>
    <property type="match status" value="1"/>
</dbReference>
<dbReference type="OMA" id="NGFNIKH"/>
<evidence type="ECO:0000256" key="3">
    <source>
        <dbReference type="SAM" id="MobiDB-lite"/>
    </source>
</evidence>
<dbReference type="SUPFAM" id="SSF48464">
    <property type="entry name" value="ENTH/VHS domain"/>
    <property type="match status" value="1"/>
</dbReference>
<gene>
    <name evidence="6" type="ORF">ZOSMA_81G00250</name>
</gene>
<name>A0A0K9NMH3_ZOSMR</name>
<feature type="compositionally biased region" description="Polar residues" evidence="3">
    <location>
        <begin position="227"/>
        <end position="244"/>
    </location>
</feature>
<dbReference type="CDD" id="cd16982">
    <property type="entry name" value="CID_Pcf11"/>
    <property type="match status" value="1"/>
</dbReference>
<sequence length="1025" mass="113334">MEMESSRGGRSRQQSGVAGVKKARLMSDEDQQRRSAPPASVKTRAFPNRPSATTDPRLRKNTTTSVSGFKERDSSTSASMDTSRERDRGLSSFQLRQMQELISEYKIALAELTFNSKPIITNMTIIAGENLEASKGIAASICANILQVPSDQKLPSLYLLDSIVKNIGSDYIKHFASRLPEVFCKAYKQVDAPIHSGMRHLFGTWKGVFPSSALQYIEKELGFSSVSNGSSAGGTTSRTDSQTARPPHSIHVNPKYLDAKQLLQNANRSKAPRSDIDDMDIERIDRASVAGSTRQWNDLHAKNIHRPTRGLVNDTSEKGSGLSYGDNNKLVSDRSRFSDLKMGRNSKPVTEKAALDNSWYEIGNRNPDLPVNQRNKSDAFVHGNFKTPRSHDSDQQFPGNHSAIHKRNKVTPGIWKNSEEEEYMWDNKNSKSTGQFNNDSVKSSIWASDDDDKGRGLRREKCIGTQWNRNEHYDQVNMISGGEERNPYFRGFVENLPQSQTQHDARLRNNSNDFSDPISIRGSFSGHQSSSSRPYQEPEFGQSRIGSRFSSQLEGNQVHSSSGLSTSYTPPHGSEMHDFQESQSYSQADKKLSEILGESDKVLSSKISAESFPSIPSKSHHQSHSLSILQQALSQSPHDDNKISASSSPYIEPWNLTTLLHSQTPVEVHPQISIESQRQSGIPYASTNSNAPEIESSGESSTSSLLASIMKSGLISKNPSSTFQHLNLQPPGPPQIPDVSSVKISLLSTESAKTLPLPPGPPPLVSSATDTAEENGNPLSSLLSSLVAKGLISSKVEPQDQTGVQKPNQLNPTTQLSNSASEHATSIPVSSCNPSSSNELSLLECSEAKETALLQDEAISPKDLIGVEFKSEVLRSFNPIVISSLFDDLKHQCKICGLRFQLNNKLRDHLDWHDSKSSELNQRHRKWYLKSIDSTPESVERHSNLNIDSAQTTDTNLDKCDDDDPMVLADETQCICALCGEPFEDFYCLVRDEWMYKGTRYLPQPDGGAVGIIVHVKCTNKIIRE</sequence>
<accession>A0A0K9NMH3</accession>
<dbReference type="SMART" id="SM00582">
    <property type="entry name" value="RPR"/>
    <property type="match status" value="1"/>
</dbReference>
<dbReference type="GO" id="GO:0003729">
    <property type="term" value="F:mRNA binding"/>
    <property type="evidence" value="ECO:0000318"/>
    <property type="project" value="GO_Central"/>
</dbReference>
<feature type="region of interest" description="Disordered" evidence="3">
    <location>
        <begin position="427"/>
        <end position="457"/>
    </location>
</feature>
<feature type="region of interest" description="Disordered" evidence="3">
    <location>
        <begin position="797"/>
        <end position="834"/>
    </location>
</feature>
<dbReference type="InterPro" id="IPR057242">
    <property type="entry name" value="PCFS4-like"/>
</dbReference>
<dbReference type="AlphaFoldDB" id="A0A0K9NMH3"/>
<proteinExistence type="predicted"/>
<evidence type="ECO:0000259" key="4">
    <source>
        <dbReference type="PROSITE" id="PS50157"/>
    </source>
</evidence>
<dbReference type="InterPro" id="IPR006569">
    <property type="entry name" value="CID_dom"/>
</dbReference>
<feature type="region of interest" description="Disordered" evidence="3">
    <location>
        <begin position="499"/>
        <end position="588"/>
    </location>
</feature>
<reference evidence="7" key="1">
    <citation type="journal article" date="2016" name="Nature">
        <title>The genome of the seagrass Zostera marina reveals angiosperm adaptation to the sea.</title>
        <authorList>
            <person name="Olsen J.L."/>
            <person name="Rouze P."/>
            <person name="Verhelst B."/>
            <person name="Lin Y.-C."/>
            <person name="Bayer T."/>
            <person name="Collen J."/>
            <person name="Dattolo E."/>
            <person name="De Paoli E."/>
            <person name="Dittami S."/>
            <person name="Maumus F."/>
            <person name="Michel G."/>
            <person name="Kersting A."/>
            <person name="Lauritano C."/>
            <person name="Lohaus R."/>
            <person name="Toepel M."/>
            <person name="Tonon T."/>
            <person name="Vanneste K."/>
            <person name="Amirebrahimi M."/>
            <person name="Brakel J."/>
            <person name="Bostroem C."/>
            <person name="Chovatia M."/>
            <person name="Grimwood J."/>
            <person name="Jenkins J.W."/>
            <person name="Jueterbock A."/>
            <person name="Mraz A."/>
            <person name="Stam W.T."/>
            <person name="Tice H."/>
            <person name="Bornberg-Bauer E."/>
            <person name="Green P.J."/>
            <person name="Pearson G.A."/>
            <person name="Procaccini G."/>
            <person name="Duarte C.M."/>
            <person name="Schmutz J."/>
            <person name="Reusch T.B.H."/>
            <person name="Van de Peer Y."/>
        </authorList>
    </citation>
    <scope>NUCLEOTIDE SEQUENCE [LARGE SCALE GENOMIC DNA]</scope>
    <source>
        <strain evidence="7">cv. Finnish</strain>
    </source>
</reference>
<feature type="compositionally biased region" description="Polar residues" evidence="3">
    <location>
        <begin position="544"/>
        <end position="569"/>
    </location>
</feature>
<evidence type="ECO:0000259" key="5">
    <source>
        <dbReference type="PROSITE" id="PS51391"/>
    </source>
</evidence>
<dbReference type="PROSITE" id="PS50157">
    <property type="entry name" value="ZINC_FINGER_C2H2_2"/>
    <property type="match status" value="1"/>
</dbReference>
<dbReference type="OrthoDB" id="2129491at2759"/>
<dbReference type="PROSITE" id="PS00028">
    <property type="entry name" value="ZINC_FINGER_C2H2_1"/>
    <property type="match status" value="1"/>
</dbReference>
<keyword evidence="2" id="KW-0863">Zinc-finger</keyword>
<dbReference type="GO" id="GO:0005737">
    <property type="term" value="C:cytoplasm"/>
    <property type="evidence" value="ECO:0000318"/>
    <property type="project" value="GO_Central"/>
</dbReference>
<feature type="compositionally biased region" description="Low complexity" evidence="3">
    <location>
        <begin position="519"/>
        <end position="533"/>
    </location>
</feature>
<feature type="region of interest" description="Disordered" evidence="3">
    <location>
        <begin position="1"/>
        <end position="91"/>
    </location>
</feature>
<dbReference type="InterPro" id="IPR045154">
    <property type="entry name" value="PCF11-like"/>
</dbReference>
<feature type="compositionally biased region" description="Polar residues" evidence="3">
    <location>
        <begin position="799"/>
        <end position="829"/>
    </location>
</feature>
<feature type="compositionally biased region" description="Polar residues" evidence="3">
    <location>
        <begin position="677"/>
        <end position="691"/>
    </location>
</feature>
<keyword evidence="2" id="KW-0479">Metal-binding</keyword>
<feature type="region of interest" description="Disordered" evidence="3">
    <location>
        <begin position="227"/>
        <end position="251"/>
    </location>
</feature>
<dbReference type="GO" id="GO:0005849">
    <property type="term" value="C:mRNA cleavage factor complex"/>
    <property type="evidence" value="ECO:0000318"/>
    <property type="project" value="GO_Central"/>
</dbReference>
<feature type="region of interest" description="Disordered" evidence="3">
    <location>
        <begin position="677"/>
        <end position="699"/>
    </location>
</feature>
<evidence type="ECO:0000313" key="6">
    <source>
        <dbReference type="EMBL" id="KMZ57808.1"/>
    </source>
</evidence>
<dbReference type="EMBL" id="LFYR01002015">
    <property type="protein sequence ID" value="KMZ57808.1"/>
    <property type="molecule type" value="Genomic_DNA"/>
</dbReference>
<evidence type="ECO:0000256" key="2">
    <source>
        <dbReference type="PROSITE-ProRule" id="PRU00042"/>
    </source>
</evidence>
<dbReference type="Proteomes" id="UP000036987">
    <property type="component" value="Unassembled WGS sequence"/>
</dbReference>
<feature type="domain" description="CID" evidence="5">
    <location>
        <begin position="97"/>
        <end position="225"/>
    </location>
</feature>
<dbReference type="Gene3D" id="1.25.40.90">
    <property type="match status" value="1"/>
</dbReference>
<dbReference type="Pfam" id="PF23228">
    <property type="entry name" value="zf_PCFS4"/>
    <property type="match status" value="1"/>
</dbReference>
<dbReference type="FunFam" id="1.25.40.90:FF:000023">
    <property type="entry name" value="polyadenylation and cleavage factor homolog 4"/>
    <property type="match status" value="1"/>
</dbReference>
<dbReference type="STRING" id="29655.A0A0K9NMH3"/>
<dbReference type="GO" id="GO:0006369">
    <property type="term" value="P:termination of RNA polymerase II transcription"/>
    <property type="evidence" value="ECO:0000318"/>
    <property type="project" value="GO_Central"/>
</dbReference>